<dbReference type="AlphaFoldDB" id="A0A1S1QM17"/>
<gene>
    <name evidence="5" type="ORF">CC117_21620</name>
</gene>
<accession>A0A1S1QM17</accession>
<evidence type="ECO:0000313" key="6">
    <source>
        <dbReference type="Proteomes" id="UP000179627"/>
    </source>
</evidence>
<protein>
    <submittedName>
        <fullName evidence="5">PadR family transcriptional regulator</fullName>
    </submittedName>
</protein>
<keyword evidence="6" id="KW-1185">Reference proteome</keyword>
<dbReference type="InterPro" id="IPR050832">
    <property type="entry name" value="Bact_Acetyltransf"/>
</dbReference>
<comment type="caution">
    <text evidence="5">The sequence shown here is derived from an EMBL/GenBank/DDBJ whole genome shotgun (WGS) entry which is preliminary data.</text>
</comment>
<evidence type="ECO:0000256" key="3">
    <source>
        <dbReference type="SAM" id="MobiDB-lite"/>
    </source>
</evidence>
<dbReference type="Gene3D" id="3.40.630.30">
    <property type="match status" value="1"/>
</dbReference>
<feature type="region of interest" description="Disordered" evidence="3">
    <location>
        <begin position="74"/>
        <end position="105"/>
    </location>
</feature>
<evidence type="ECO:0000259" key="4">
    <source>
        <dbReference type="PROSITE" id="PS51186"/>
    </source>
</evidence>
<proteinExistence type="predicted"/>
<feature type="domain" description="N-acetyltransferase" evidence="4">
    <location>
        <begin position="103"/>
        <end position="198"/>
    </location>
</feature>
<dbReference type="PROSITE" id="PS51186">
    <property type="entry name" value="GNAT"/>
    <property type="match status" value="1"/>
</dbReference>
<dbReference type="Pfam" id="PF00583">
    <property type="entry name" value="Acetyltransf_1"/>
    <property type="match status" value="1"/>
</dbReference>
<reference evidence="6" key="1">
    <citation type="submission" date="2016-07" db="EMBL/GenBank/DDBJ databases">
        <title>Sequence Frankia sp. strain CcI1.17.</title>
        <authorList>
            <person name="Ghodhbane-Gtari F."/>
            <person name="Swanson E."/>
            <person name="Gueddou A."/>
            <person name="Morris K."/>
            <person name="Hezbri K."/>
            <person name="Ktari A."/>
            <person name="Nouioui I."/>
            <person name="Abebe-Akele F."/>
            <person name="Simpson S."/>
            <person name="Thomas K."/>
            <person name="Gtari M."/>
            <person name="Tisa L.S."/>
            <person name="Hurst S."/>
        </authorList>
    </citation>
    <scope>NUCLEOTIDE SEQUENCE [LARGE SCALE GENOMIC DNA]</scope>
    <source>
        <strain evidence="6">Cc1.17</strain>
    </source>
</reference>
<dbReference type="PANTHER" id="PTHR43877">
    <property type="entry name" value="AMINOALKYLPHOSPHONATE N-ACETYLTRANSFERASE-RELATED-RELATED"/>
    <property type="match status" value="1"/>
</dbReference>
<evidence type="ECO:0000256" key="2">
    <source>
        <dbReference type="ARBA" id="ARBA00023315"/>
    </source>
</evidence>
<sequence>MVHVRRPAPAAVRFVAVDPVSPAALHAVGRYLAEIGRRFGYDPAGVPEGDAAQLAPPTGRFLVALAAGAAPAGAAVDGGGPAEANDPTLHGDGDGDGDGGGAGGEAVACGGVRTVGDGVGEIKRMWVHGGWRGAGLGARLLHRLEEAARELGHHTVRLDTHETLTEAIALYTKAGYEPVDRYNDNPFATHFFERVLRDVP</sequence>
<dbReference type="GO" id="GO:0016747">
    <property type="term" value="F:acyltransferase activity, transferring groups other than amino-acyl groups"/>
    <property type="evidence" value="ECO:0007669"/>
    <property type="project" value="InterPro"/>
</dbReference>
<dbReference type="EMBL" id="MBLM01000127">
    <property type="protein sequence ID" value="OHV34626.1"/>
    <property type="molecule type" value="Genomic_DNA"/>
</dbReference>
<keyword evidence="1" id="KW-0808">Transferase</keyword>
<organism evidence="5 6">
    <name type="scientific">Parafrankia colletiae</name>
    <dbReference type="NCBI Taxonomy" id="573497"/>
    <lineage>
        <taxon>Bacteria</taxon>
        <taxon>Bacillati</taxon>
        <taxon>Actinomycetota</taxon>
        <taxon>Actinomycetes</taxon>
        <taxon>Frankiales</taxon>
        <taxon>Frankiaceae</taxon>
        <taxon>Parafrankia</taxon>
    </lineage>
</organism>
<dbReference type="InterPro" id="IPR000182">
    <property type="entry name" value="GNAT_dom"/>
</dbReference>
<dbReference type="InterPro" id="IPR016181">
    <property type="entry name" value="Acyl_CoA_acyltransferase"/>
</dbReference>
<evidence type="ECO:0000313" key="5">
    <source>
        <dbReference type="EMBL" id="OHV34626.1"/>
    </source>
</evidence>
<dbReference type="CDD" id="cd04301">
    <property type="entry name" value="NAT_SF"/>
    <property type="match status" value="1"/>
</dbReference>
<dbReference type="PANTHER" id="PTHR43877:SF2">
    <property type="entry name" value="AMINOALKYLPHOSPHONATE N-ACETYLTRANSFERASE-RELATED"/>
    <property type="match status" value="1"/>
</dbReference>
<dbReference type="Proteomes" id="UP000179627">
    <property type="component" value="Unassembled WGS sequence"/>
</dbReference>
<name>A0A1S1QM17_9ACTN</name>
<keyword evidence="2" id="KW-0012">Acyltransferase</keyword>
<dbReference type="SUPFAM" id="SSF55729">
    <property type="entry name" value="Acyl-CoA N-acyltransferases (Nat)"/>
    <property type="match status" value="1"/>
</dbReference>
<evidence type="ECO:0000256" key="1">
    <source>
        <dbReference type="ARBA" id="ARBA00022679"/>
    </source>
</evidence>